<feature type="compositionally biased region" description="Basic and acidic residues" evidence="1">
    <location>
        <begin position="30"/>
        <end position="52"/>
    </location>
</feature>
<dbReference type="SUPFAM" id="SSF48150">
    <property type="entry name" value="DNA-glycosylase"/>
    <property type="match status" value="1"/>
</dbReference>
<evidence type="ECO:0000313" key="3">
    <source>
        <dbReference type="EMBL" id="KAK5170519.1"/>
    </source>
</evidence>
<dbReference type="AlphaFoldDB" id="A0AAV9PAX6"/>
<proteinExistence type="predicted"/>
<keyword evidence="4" id="KW-1185">Reference proteome</keyword>
<dbReference type="Gene3D" id="1.10.340.30">
    <property type="entry name" value="Hypothetical protein, domain 2"/>
    <property type="match status" value="1"/>
</dbReference>
<dbReference type="GO" id="GO:0000702">
    <property type="term" value="F:oxidized base lesion DNA N-glycosylase activity"/>
    <property type="evidence" value="ECO:0007669"/>
    <property type="project" value="UniProtKB-ARBA"/>
</dbReference>
<dbReference type="Gene3D" id="1.10.1670.10">
    <property type="entry name" value="Helix-hairpin-Helix base-excision DNA repair enzymes (C-terminal)"/>
    <property type="match status" value="1"/>
</dbReference>
<organism evidence="3 4">
    <name type="scientific">Saxophila tyrrhenica</name>
    <dbReference type="NCBI Taxonomy" id="1690608"/>
    <lineage>
        <taxon>Eukaryota</taxon>
        <taxon>Fungi</taxon>
        <taxon>Dikarya</taxon>
        <taxon>Ascomycota</taxon>
        <taxon>Pezizomycotina</taxon>
        <taxon>Dothideomycetes</taxon>
        <taxon>Dothideomycetidae</taxon>
        <taxon>Mycosphaerellales</taxon>
        <taxon>Extremaceae</taxon>
        <taxon>Saxophila</taxon>
    </lineage>
</organism>
<dbReference type="GeneID" id="89926451"/>
<comment type="caution">
    <text evidence="3">The sequence shown here is derived from an EMBL/GenBank/DDBJ whole genome shotgun (WGS) entry which is preliminary data.</text>
</comment>
<dbReference type="PANTHER" id="PTHR47203:SF1">
    <property type="entry name" value="HYPOTHETICAL BASE EXCISION DNA REPAIR PROTEIN (EUROFUNG)"/>
    <property type="match status" value="1"/>
</dbReference>
<feature type="domain" description="HhH-GPD" evidence="2">
    <location>
        <begin position="122"/>
        <end position="282"/>
    </location>
</feature>
<feature type="compositionally biased region" description="Polar residues" evidence="1">
    <location>
        <begin position="11"/>
        <end position="21"/>
    </location>
</feature>
<dbReference type="InterPro" id="IPR023170">
    <property type="entry name" value="HhH_base_excis_C"/>
</dbReference>
<dbReference type="GO" id="GO:0006285">
    <property type="term" value="P:base-excision repair, AP site formation"/>
    <property type="evidence" value="ECO:0007669"/>
    <property type="project" value="UniProtKB-ARBA"/>
</dbReference>
<gene>
    <name evidence="3" type="ORF">LTR77_005107</name>
</gene>
<dbReference type="SMART" id="SM00478">
    <property type="entry name" value="ENDO3c"/>
    <property type="match status" value="1"/>
</dbReference>
<dbReference type="CDD" id="cd00056">
    <property type="entry name" value="ENDO3c"/>
    <property type="match status" value="1"/>
</dbReference>
<evidence type="ECO:0000256" key="1">
    <source>
        <dbReference type="SAM" id="MobiDB-lite"/>
    </source>
</evidence>
<name>A0AAV9PAX6_9PEZI</name>
<dbReference type="EMBL" id="JAVRRT010000007">
    <property type="protein sequence ID" value="KAK5170519.1"/>
    <property type="molecule type" value="Genomic_DNA"/>
</dbReference>
<evidence type="ECO:0000313" key="4">
    <source>
        <dbReference type="Proteomes" id="UP001337655"/>
    </source>
</evidence>
<dbReference type="Pfam" id="PF00730">
    <property type="entry name" value="HhH-GPD"/>
    <property type="match status" value="1"/>
</dbReference>
<dbReference type="InterPro" id="IPR011257">
    <property type="entry name" value="DNA_glycosylase"/>
</dbReference>
<dbReference type="Proteomes" id="UP001337655">
    <property type="component" value="Unassembled WGS sequence"/>
</dbReference>
<feature type="region of interest" description="Disordered" evidence="1">
    <location>
        <begin position="1"/>
        <end position="52"/>
    </location>
</feature>
<accession>A0AAV9PAX6</accession>
<evidence type="ECO:0000259" key="2">
    <source>
        <dbReference type="SMART" id="SM00478"/>
    </source>
</evidence>
<dbReference type="InterPro" id="IPR003265">
    <property type="entry name" value="HhH-GPD_domain"/>
</dbReference>
<reference evidence="3 4" key="1">
    <citation type="submission" date="2023-08" db="EMBL/GenBank/DDBJ databases">
        <title>Black Yeasts Isolated from many extreme environments.</title>
        <authorList>
            <person name="Coleine C."/>
            <person name="Stajich J.E."/>
            <person name="Selbmann L."/>
        </authorList>
    </citation>
    <scope>NUCLEOTIDE SEQUENCE [LARGE SCALE GENOMIC DNA]</scope>
    <source>
        <strain evidence="3 4">CCFEE 5935</strain>
    </source>
</reference>
<dbReference type="RefSeq" id="XP_064659717.1">
    <property type="nucleotide sequence ID" value="XM_064802356.1"/>
</dbReference>
<dbReference type="PANTHER" id="PTHR47203">
    <property type="match status" value="1"/>
</dbReference>
<sequence>MKRSARIAQRQIRSGPSSTYADTPAKRRKVGEAAEETRKASTVEKPVEDDGKRLAEKKWQAWSAHATSSPFPDFPHPTPQECESAYRVLDDLHGAAVEEEFKDPETPETIPHVLDAIVVALLSQATSWNNAKRAMRSMKEVYGSVFAYDVIVPGGQQKLQDTIQCGGLHVRKSKLLMGVFAEVWERHGKWDLDHLFDKSNEDAMKEIMSYKGMGPKSAYVVMSWCLKRNPFTVDTHVYRIAGLWGWRPKDCTRELTQSHLDALVPQELKFKLHFLLIHHGRSCPACRGQRCEVRERIKSS</sequence>
<protein>
    <recommendedName>
        <fullName evidence="2">HhH-GPD domain-containing protein</fullName>
    </recommendedName>
</protein>